<keyword evidence="5" id="KW-0949">S-adenosyl-L-methionine</keyword>
<reference evidence="10 11" key="1">
    <citation type="journal article" date="2013" name="Int. J. Syst. Evol. Microbiol.">
        <title>Marinoscillum luteum sp. nov., isolated from marine sediment.</title>
        <authorList>
            <person name="Cha I.T."/>
            <person name="Park S.J."/>
            <person name="Kim S.J."/>
            <person name="Kim J.G."/>
            <person name="Jung M.Y."/>
            <person name="Shin K.S."/>
            <person name="Kwon K.K."/>
            <person name="Yang S.H."/>
            <person name="Seo Y.S."/>
            <person name="Rhee S.K."/>
        </authorList>
    </citation>
    <scope>NUCLEOTIDE SEQUENCE [LARGE SCALE GENOMIC DNA]</scope>
    <source>
        <strain evidence="10 11">KCTC 23939</strain>
    </source>
</reference>
<dbReference type="Pfam" id="PF00590">
    <property type="entry name" value="TP_methylase"/>
    <property type="match status" value="1"/>
</dbReference>
<evidence type="ECO:0000256" key="6">
    <source>
        <dbReference type="ARBA" id="ARBA00023244"/>
    </source>
</evidence>
<dbReference type="EC" id="2.1.1.107" evidence="2"/>
<evidence type="ECO:0000256" key="7">
    <source>
        <dbReference type="ARBA" id="ARBA00025705"/>
    </source>
</evidence>
<dbReference type="InterPro" id="IPR000878">
    <property type="entry name" value="4pyrrol_Mease"/>
</dbReference>
<evidence type="ECO:0000313" key="10">
    <source>
        <dbReference type="EMBL" id="MFH6985672.1"/>
    </source>
</evidence>
<dbReference type="EMBL" id="JBIPKE010000020">
    <property type="protein sequence ID" value="MFH6985672.1"/>
    <property type="molecule type" value="Genomic_DNA"/>
</dbReference>
<dbReference type="SUPFAM" id="SSF53790">
    <property type="entry name" value="Tetrapyrrole methylase"/>
    <property type="match status" value="1"/>
</dbReference>
<evidence type="ECO:0000256" key="1">
    <source>
        <dbReference type="ARBA" id="ARBA00005879"/>
    </source>
</evidence>
<dbReference type="InterPro" id="IPR006366">
    <property type="entry name" value="CobA/CysG_C"/>
</dbReference>
<keyword evidence="6" id="KW-0627">Porphyrin biosynthesis</keyword>
<proteinExistence type="inferred from homology"/>
<dbReference type="InterPro" id="IPR035996">
    <property type="entry name" value="4pyrrol_Methylase_sf"/>
</dbReference>
<sequence>MSKLLLIGAGPGDPELITLKAIRGLQEADVVLYDALVNKELLKHCRPDCELVYVGKKPGIHQYQQIYINDMIVDNAKRYETVVRLKGGDPFVFGRGHEELEHARAHGIAVEVIPGISSALSVPALSEIPLTKRGVNESFWVITGTTSNLELSRDVHLAAQSSATIVILMGMKQLDQIIDIFRVTRGPGEAIGIIQNGSRPDERSVFGTIETISQKVADSGISSPAIIVIGEVVKLGRATEIKQVLENMAH</sequence>
<dbReference type="Proteomes" id="UP001610063">
    <property type="component" value="Unassembled WGS sequence"/>
</dbReference>
<accession>A0ABW7NEA0</accession>
<dbReference type="InterPro" id="IPR050161">
    <property type="entry name" value="Siro_Cobalamin_biosynth"/>
</dbReference>
<dbReference type="PROSITE" id="PS00840">
    <property type="entry name" value="SUMT_2"/>
    <property type="match status" value="1"/>
</dbReference>
<comment type="pathway">
    <text evidence="7">Porphyrin-containing compound metabolism; siroheme biosynthesis; precorrin-2 from uroporphyrinogen III: step 1/1.</text>
</comment>
<dbReference type="CDD" id="cd11642">
    <property type="entry name" value="SUMT"/>
    <property type="match status" value="1"/>
</dbReference>
<dbReference type="GO" id="GO:0004851">
    <property type="term" value="F:uroporphyrin-III C-methyltransferase activity"/>
    <property type="evidence" value="ECO:0007669"/>
    <property type="project" value="UniProtKB-EC"/>
</dbReference>
<evidence type="ECO:0000256" key="8">
    <source>
        <dbReference type="RuleBase" id="RU003960"/>
    </source>
</evidence>
<evidence type="ECO:0000256" key="2">
    <source>
        <dbReference type="ARBA" id="ARBA00012162"/>
    </source>
</evidence>
<feature type="domain" description="Tetrapyrrole methylase" evidence="9">
    <location>
        <begin position="3"/>
        <end position="212"/>
    </location>
</feature>
<comment type="similarity">
    <text evidence="1 8">Belongs to the precorrin methyltransferase family.</text>
</comment>
<comment type="caution">
    <text evidence="10">The sequence shown here is derived from an EMBL/GenBank/DDBJ whole genome shotgun (WGS) entry which is preliminary data.</text>
</comment>
<dbReference type="InterPro" id="IPR003043">
    <property type="entry name" value="Uropor_MeTrfase_CS"/>
</dbReference>
<dbReference type="PROSITE" id="PS00839">
    <property type="entry name" value="SUMT_1"/>
    <property type="match status" value="1"/>
</dbReference>
<dbReference type="RefSeq" id="WP_395419080.1">
    <property type="nucleotide sequence ID" value="NZ_JBIPKE010000020.1"/>
</dbReference>
<evidence type="ECO:0000256" key="5">
    <source>
        <dbReference type="ARBA" id="ARBA00022691"/>
    </source>
</evidence>
<evidence type="ECO:0000313" key="11">
    <source>
        <dbReference type="Proteomes" id="UP001610063"/>
    </source>
</evidence>
<keyword evidence="3 8" id="KW-0489">Methyltransferase</keyword>
<protein>
    <recommendedName>
        <fullName evidence="2">uroporphyrinogen-III C-methyltransferase</fullName>
        <ecNumber evidence="2">2.1.1.107</ecNumber>
    </recommendedName>
</protein>
<dbReference type="Gene3D" id="3.40.1010.10">
    <property type="entry name" value="Cobalt-precorrin-4 Transmethylase, Domain 1"/>
    <property type="match status" value="1"/>
</dbReference>
<gene>
    <name evidence="10" type="primary">cobA</name>
    <name evidence="10" type="ORF">ACHKAR_19625</name>
</gene>
<dbReference type="NCBIfam" id="NF004790">
    <property type="entry name" value="PRK06136.1"/>
    <property type="match status" value="1"/>
</dbReference>
<dbReference type="PANTHER" id="PTHR45790">
    <property type="entry name" value="SIROHEME SYNTHASE-RELATED"/>
    <property type="match status" value="1"/>
</dbReference>
<dbReference type="InterPro" id="IPR014776">
    <property type="entry name" value="4pyrrole_Mease_sub2"/>
</dbReference>
<dbReference type="Gene3D" id="3.30.950.10">
    <property type="entry name" value="Methyltransferase, Cobalt-precorrin-4 Transmethylase, Domain 2"/>
    <property type="match status" value="1"/>
</dbReference>
<keyword evidence="11" id="KW-1185">Reference proteome</keyword>
<name>A0ABW7NEA0_9BACT</name>
<dbReference type="InterPro" id="IPR014777">
    <property type="entry name" value="4pyrrole_Mease_sub1"/>
</dbReference>
<evidence type="ECO:0000256" key="3">
    <source>
        <dbReference type="ARBA" id="ARBA00022603"/>
    </source>
</evidence>
<evidence type="ECO:0000256" key="4">
    <source>
        <dbReference type="ARBA" id="ARBA00022679"/>
    </source>
</evidence>
<organism evidence="10 11">
    <name type="scientific">Marinoscillum luteum</name>
    <dbReference type="NCBI Taxonomy" id="861051"/>
    <lineage>
        <taxon>Bacteria</taxon>
        <taxon>Pseudomonadati</taxon>
        <taxon>Bacteroidota</taxon>
        <taxon>Cytophagia</taxon>
        <taxon>Cytophagales</taxon>
        <taxon>Reichenbachiellaceae</taxon>
        <taxon>Marinoscillum</taxon>
    </lineage>
</organism>
<dbReference type="PANTHER" id="PTHR45790:SF3">
    <property type="entry name" value="S-ADENOSYL-L-METHIONINE-DEPENDENT UROPORPHYRINOGEN III METHYLTRANSFERASE, CHLOROPLASTIC"/>
    <property type="match status" value="1"/>
</dbReference>
<dbReference type="GO" id="GO:0032259">
    <property type="term" value="P:methylation"/>
    <property type="evidence" value="ECO:0007669"/>
    <property type="project" value="UniProtKB-KW"/>
</dbReference>
<evidence type="ECO:0000259" key="9">
    <source>
        <dbReference type="Pfam" id="PF00590"/>
    </source>
</evidence>
<dbReference type="NCBIfam" id="TIGR01469">
    <property type="entry name" value="cobA_cysG_Cterm"/>
    <property type="match status" value="1"/>
</dbReference>
<keyword evidence="4 8" id="KW-0808">Transferase</keyword>